<evidence type="ECO:0000313" key="1">
    <source>
        <dbReference type="EMBL" id="QNJ56950.1"/>
    </source>
</evidence>
<dbReference type="GeneID" id="63210903"/>
<organism evidence="1 2">
    <name type="scientific">Mycobacterium phage Reindeer</name>
    <dbReference type="NCBI Taxonomy" id="2762283"/>
    <lineage>
        <taxon>Viruses</taxon>
        <taxon>Duplodnaviria</taxon>
        <taxon>Heunggongvirae</taxon>
        <taxon>Uroviricota</taxon>
        <taxon>Caudoviricetes</taxon>
        <taxon>Vilmaviridae</taxon>
        <taxon>Mclasvirinae</taxon>
        <taxon>Bongovirus</taxon>
        <taxon>Bongovirus reindeer</taxon>
    </lineage>
</organism>
<dbReference type="EMBL" id="MT658803">
    <property type="protein sequence ID" value="QNJ56950.1"/>
    <property type="molecule type" value="Genomic_DNA"/>
</dbReference>
<sequence>MWCGVCGVLVLVTWVCSCICGVCLVFGVCVPGSCTDWSQG</sequence>
<dbReference type="KEGG" id="vg:63210903"/>
<evidence type="ECO:0000313" key="2">
    <source>
        <dbReference type="Proteomes" id="UP000515841"/>
    </source>
</evidence>
<dbReference type="RefSeq" id="YP_010014201.1">
    <property type="nucleotide sequence ID" value="NC_053516.1"/>
</dbReference>
<proteinExistence type="predicted"/>
<protein>
    <submittedName>
        <fullName evidence="1">Membrane protein</fullName>
    </submittedName>
</protein>
<accession>A0A7G8LI78</accession>
<gene>
    <name evidence="1" type="primary">159</name>
    <name evidence="1" type="ORF">SEA_REINDEER_159</name>
</gene>
<dbReference type="Proteomes" id="UP000515841">
    <property type="component" value="Segment"/>
</dbReference>
<keyword evidence="2" id="KW-1185">Reference proteome</keyword>
<reference evidence="1 2" key="1">
    <citation type="submission" date="2020-06" db="EMBL/GenBank/DDBJ databases">
        <authorList>
            <person name="Spencer C.E."/>
            <person name="Frederick G.D."/>
            <person name="Baliraine F.N."/>
            <person name="Favela G."/>
            <person name="Farmer V."/>
            <person name="Galindo A."/>
            <person name="Garlena R.A."/>
            <person name="Russell D.A."/>
            <person name="Pope W.H."/>
            <person name="Jacobs-Sera D."/>
            <person name="Hatfull G.F."/>
        </authorList>
    </citation>
    <scope>NUCLEOTIDE SEQUENCE [LARGE SCALE GENOMIC DNA]</scope>
</reference>
<name>A0A7G8LI78_9CAUD</name>